<dbReference type="PANTHER" id="PTHR34135">
    <property type="entry name" value="LYSOZYME"/>
    <property type="match status" value="1"/>
</dbReference>
<dbReference type="InterPro" id="IPR018077">
    <property type="entry name" value="Glyco_hydro_fam25_subgr"/>
</dbReference>
<sequence>MRLETLPWLWLWLWLLTGLASATANTTQNGTQGIDLLDYHLPVNWKTAIANGVEFVFVKATEGIHYRNLRYPLQTASALAAAPTILHGAIHFAAAAQSSGAEQADFFLEHGGNQTQTRRTLPGVLEMEGNIAGKLCHGMTPVEITDWMLDFSDRYTSRTGRRPMLFLSEEWWARCAGGNMTFGAEHPLWLAHWADEMGALPAGWTEATFWQYAGASGYGGEADVFLGSRRELVRFAVGG</sequence>
<dbReference type="SMART" id="SM00641">
    <property type="entry name" value="Glyco_25"/>
    <property type="match status" value="1"/>
</dbReference>
<gene>
    <name evidence="5" type="ORF">BJX67DRAFT_210634</name>
</gene>
<comment type="similarity">
    <text evidence="1">Belongs to the glycosyl hydrolase 25 family.</text>
</comment>
<dbReference type="PROSITE" id="PS51904">
    <property type="entry name" value="GLYCOSYL_HYDROL_F25_2"/>
    <property type="match status" value="1"/>
</dbReference>
<dbReference type="GO" id="GO:0016787">
    <property type="term" value="F:hydrolase activity"/>
    <property type="evidence" value="ECO:0007669"/>
    <property type="project" value="UniProtKB-KW"/>
</dbReference>
<comment type="caution">
    <text evidence="5">The sequence shown here is derived from an EMBL/GenBank/DDBJ whole genome shotgun (WGS) entry which is preliminary data.</text>
</comment>
<dbReference type="SUPFAM" id="SSF51445">
    <property type="entry name" value="(Trans)glycosidases"/>
    <property type="match status" value="1"/>
</dbReference>
<dbReference type="Gene3D" id="3.20.20.80">
    <property type="entry name" value="Glycosidases"/>
    <property type="match status" value="1"/>
</dbReference>
<organism evidence="5 6">
    <name type="scientific">Aspergillus lucknowensis</name>
    <dbReference type="NCBI Taxonomy" id="176173"/>
    <lineage>
        <taxon>Eukaryota</taxon>
        <taxon>Fungi</taxon>
        <taxon>Dikarya</taxon>
        <taxon>Ascomycota</taxon>
        <taxon>Pezizomycotina</taxon>
        <taxon>Eurotiomycetes</taxon>
        <taxon>Eurotiomycetidae</taxon>
        <taxon>Eurotiales</taxon>
        <taxon>Aspergillaceae</taxon>
        <taxon>Aspergillus</taxon>
        <taxon>Aspergillus subgen. Nidulantes</taxon>
    </lineage>
</organism>
<feature type="signal peptide" evidence="4">
    <location>
        <begin position="1"/>
        <end position="24"/>
    </location>
</feature>
<dbReference type="Proteomes" id="UP001610432">
    <property type="component" value="Unassembled WGS sequence"/>
</dbReference>
<keyword evidence="4" id="KW-0732">Signal</keyword>
<proteinExistence type="inferred from homology"/>
<dbReference type="InterPro" id="IPR017853">
    <property type="entry name" value="GH"/>
</dbReference>
<dbReference type="Pfam" id="PF01183">
    <property type="entry name" value="Glyco_hydro_25"/>
    <property type="match status" value="1"/>
</dbReference>
<evidence type="ECO:0000256" key="1">
    <source>
        <dbReference type="ARBA" id="ARBA00010646"/>
    </source>
</evidence>
<dbReference type="GeneID" id="98140660"/>
<keyword evidence="6" id="KW-1185">Reference proteome</keyword>
<evidence type="ECO:0000256" key="2">
    <source>
        <dbReference type="ARBA" id="ARBA00022801"/>
    </source>
</evidence>
<keyword evidence="3" id="KW-0326">Glycosidase</keyword>
<dbReference type="PANTHER" id="PTHR34135:SF4">
    <property type="entry name" value="GLYCOSYL HYDROLASE, PUTATIVE (AFU_ORTHOLOGUE AFUA_4G14420)-RELATED"/>
    <property type="match status" value="1"/>
</dbReference>
<accession>A0ABR4M338</accession>
<name>A0ABR4M338_9EURO</name>
<evidence type="ECO:0000313" key="6">
    <source>
        <dbReference type="Proteomes" id="UP001610432"/>
    </source>
</evidence>
<evidence type="ECO:0000256" key="3">
    <source>
        <dbReference type="ARBA" id="ARBA00023295"/>
    </source>
</evidence>
<evidence type="ECO:0000313" key="5">
    <source>
        <dbReference type="EMBL" id="KAL2870927.1"/>
    </source>
</evidence>
<reference evidence="5 6" key="1">
    <citation type="submission" date="2024-07" db="EMBL/GenBank/DDBJ databases">
        <title>Section-level genome sequencing and comparative genomics of Aspergillus sections Usti and Cavernicolus.</title>
        <authorList>
            <consortium name="Lawrence Berkeley National Laboratory"/>
            <person name="Nybo J.L."/>
            <person name="Vesth T.C."/>
            <person name="Theobald S."/>
            <person name="Frisvad J.C."/>
            <person name="Larsen T.O."/>
            <person name="Kjaerboelling I."/>
            <person name="Rothschild-Mancinelli K."/>
            <person name="Lyhne E.K."/>
            <person name="Kogle M.E."/>
            <person name="Barry K."/>
            <person name="Clum A."/>
            <person name="Na H."/>
            <person name="Ledsgaard L."/>
            <person name="Lin J."/>
            <person name="Lipzen A."/>
            <person name="Kuo A."/>
            <person name="Riley R."/>
            <person name="Mondo S."/>
            <person name="Labutti K."/>
            <person name="Haridas S."/>
            <person name="Pangalinan J."/>
            <person name="Salamov A.A."/>
            <person name="Simmons B.A."/>
            <person name="Magnuson J.K."/>
            <person name="Chen J."/>
            <person name="Drula E."/>
            <person name="Henrissat B."/>
            <person name="Wiebenga A."/>
            <person name="Lubbers R.J."/>
            <person name="Gomes A.C."/>
            <person name="Macurrencykelacurrency M.R."/>
            <person name="Stajich J."/>
            <person name="Grigoriev I.V."/>
            <person name="Mortensen U.H."/>
            <person name="De Vries R.P."/>
            <person name="Baker S.E."/>
            <person name="Andersen M.R."/>
        </authorList>
    </citation>
    <scope>NUCLEOTIDE SEQUENCE [LARGE SCALE GENOMIC DNA]</scope>
    <source>
        <strain evidence="5 6">CBS 449.75</strain>
    </source>
</reference>
<dbReference type="RefSeq" id="XP_070889906.1">
    <property type="nucleotide sequence ID" value="XM_071025588.1"/>
</dbReference>
<dbReference type="EMBL" id="JBFXLQ010000004">
    <property type="protein sequence ID" value="KAL2870927.1"/>
    <property type="molecule type" value="Genomic_DNA"/>
</dbReference>
<evidence type="ECO:0000256" key="4">
    <source>
        <dbReference type="SAM" id="SignalP"/>
    </source>
</evidence>
<protein>
    <submittedName>
        <fullName evidence="5">Glycoside hydrolase superfamily</fullName>
    </submittedName>
</protein>
<feature type="chain" id="PRO_5045680750" evidence="4">
    <location>
        <begin position="25"/>
        <end position="239"/>
    </location>
</feature>
<keyword evidence="2 5" id="KW-0378">Hydrolase</keyword>
<dbReference type="InterPro" id="IPR002053">
    <property type="entry name" value="Glyco_hydro_25"/>
</dbReference>